<protein>
    <submittedName>
        <fullName evidence="1">Uncharacterized protein</fullName>
    </submittedName>
</protein>
<proteinExistence type="predicted"/>
<keyword evidence="1" id="KW-0614">Plasmid</keyword>
<name>A0A291BB19_9GAMM</name>
<geneLocation type="plasmid" evidence="2">
    <name>pcc2</name>
</geneLocation>
<reference evidence="2" key="1">
    <citation type="submission" date="2017-04" db="EMBL/GenBank/DDBJ databases">
        <title>Genome evolution of the luminous symbionts of deep sea anglerfish.</title>
        <authorList>
            <person name="Hendry T.A."/>
        </authorList>
    </citation>
    <scope>NUCLEOTIDE SEQUENCE [LARGE SCALE GENOMIC DNA]</scope>
    <source>
        <plasmid evidence="2">pcc2</plasmid>
    </source>
</reference>
<organism evidence="1 2">
    <name type="scientific">Candidatus Enterovibrio altilux</name>
    <dbReference type="NCBI Taxonomy" id="1927128"/>
    <lineage>
        <taxon>Bacteria</taxon>
        <taxon>Pseudomonadati</taxon>
        <taxon>Pseudomonadota</taxon>
        <taxon>Gammaproteobacteria</taxon>
        <taxon>Vibrionales</taxon>
        <taxon>Vibrionaceae</taxon>
        <taxon>Enterovibrio</taxon>
    </lineage>
</organism>
<dbReference type="EMBL" id="CP020662">
    <property type="protein sequence ID" value="ATF10210.1"/>
    <property type="molecule type" value="Genomic_DNA"/>
</dbReference>
<keyword evidence="2" id="KW-1185">Reference proteome</keyword>
<sequence length="258" mass="29068">MNSKLALVSTENTALDAKQNELLGDTRKLAIEAIEAIDRIMMGCPTKIEHKSRLIFKNIAKEADISSTVLHREFRDIMSCVEVVKRKSTSHRTTVHAIDARKRCLDAIERIVNKATYIISNLTKLNTVNVAKEAGIDNSYIYQTLPDALKEIAKQQTETEVFGNQQTNAKLVVALNRLVESGQKVTVKDVCREAEMNKSFDVAVRKSYPDVHNATLNVIVEQKEEARLDERIALLDALERLSVVSWIPDSSINFFTLR</sequence>
<dbReference type="KEGG" id="elux:BTN50_1781"/>
<accession>A0A291BB19</accession>
<gene>
    <name evidence="1" type="ORF">BTN50_1781</name>
</gene>
<evidence type="ECO:0000313" key="2">
    <source>
        <dbReference type="Proteomes" id="UP000218160"/>
    </source>
</evidence>
<dbReference type="Proteomes" id="UP000218160">
    <property type="component" value="Plasmid pCC2"/>
</dbReference>
<dbReference type="AlphaFoldDB" id="A0A291BB19"/>
<evidence type="ECO:0000313" key="1">
    <source>
        <dbReference type="EMBL" id="ATF10210.1"/>
    </source>
</evidence>
<dbReference type="RefSeq" id="WP_096619680.1">
    <property type="nucleotide sequence ID" value="NZ_CP020662.1"/>
</dbReference>